<dbReference type="InterPro" id="IPR013525">
    <property type="entry name" value="ABC2_TM"/>
</dbReference>
<gene>
    <name evidence="7" type="ORF">S01H1_21843</name>
</gene>
<feature type="transmembrane region" description="Helical" evidence="5">
    <location>
        <begin position="196"/>
        <end position="214"/>
    </location>
</feature>
<reference evidence="7" key="1">
    <citation type="journal article" date="2014" name="Front. Microbiol.">
        <title>High frequency of phylogenetically diverse reductive dehalogenase-homologous genes in deep subseafloor sedimentary metagenomes.</title>
        <authorList>
            <person name="Kawai M."/>
            <person name="Futagami T."/>
            <person name="Toyoda A."/>
            <person name="Takaki Y."/>
            <person name="Nishi S."/>
            <person name="Hori S."/>
            <person name="Arai W."/>
            <person name="Tsubouchi T."/>
            <person name="Morono Y."/>
            <person name="Uchiyama I."/>
            <person name="Ito T."/>
            <person name="Fujiyama A."/>
            <person name="Inagaki F."/>
            <person name="Takami H."/>
        </authorList>
    </citation>
    <scope>NUCLEOTIDE SEQUENCE</scope>
    <source>
        <strain evidence="7">Expedition CK06-06</strain>
    </source>
</reference>
<comment type="subcellular location">
    <subcellularLocation>
        <location evidence="1">Membrane</location>
        <topology evidence="1">Multi-pass membrane protein</topology>
    </subcellularLocation>
</comment>
<name>X0TXC2_9ZZZZ</name>
<organism evidence="7">
    <name type="scientific">marine sediment metagenome</name>
    <dbReference type="NCBI Taxonomy" id="412755"/>
    <lineage>
        <taxon>unclassified sequences</taxon>
        <taxon>metagenomes</taxon>
        <taxon>ecological metagenomes</taxon>
    </lineage>
</organism>
<proteinExistence type="predicted"/>
<accession>X0TXC2</accession>
<feature type="non-terminal residue" evidence="7">
    <location>
        <position position="1"/>
    </location>
</feature>
<feature type="non-terminal residue" evidence="7">
    <location>
        <position position="232"/>
    </location>
</feature>
<sequence>VAYLEDYAKVEIFGDKERVEERVGKRDNVIGILPSGDSYALLQQGNEPEGVVLYAKYLLTFYDLDASIEDTNAEIIDLGRTVPPLKKMLVNILILMNSVLGGMLIAINIVEEKVDRTIRAIHLSPVSRKVYILGKSLMGMFLSVYGTIAILLITGFGNVNMGQMLTMVFVSTLISILVGFIQGLTNDDVMNAAGNIKILFLPMAAAIAAVELLSDKWQICFYWIPFYWAYKG</sequence>
<evidence type="ECO:0000256" key="2">
    <source>
        <dbReference type="ARBA" id="ARBA00022692"/>
    </source>
</evidence>
<keyword evidence="2 5" id="KW-0812">Transmembrane</keyword>
<keyword evidence="4 5" id="KW-0472">Membrane</keyword>
<evidence type="ECO:0000256" key="5">
    <source>
        <dbReference type="SAM" id="Phobius"/>
    </source>
</evidence>
<feature type="transmembrane region" description="Helical" evidence="5">
    <location>
        <begin position="130"/>
        <end position="153"/>
    </location>
</feature>
<keyword evidence="3 5" id="KW-1133">Transmembrane helix</keyword>
<dbReference type="AlphaFoldDB" id="X0TXC2"/>
<feature type="domain" description="ABC-2 type transporter transmembrane" evidence="6">
    <location>
        <begin position="83"/>
        <end position="231"/>
    </location>
</feature>
<evidence type="ECO:0000259" key="6">
    <source>
        <dbReference type="Pfam" id="PF12698"/>
    </source>
</evidence>
<protein>
    <recommendedName>
        <fullName evidence="6">ABC-2 type transporter transmembrane domain-containing protein</fullName>
    </recommendedName>
</protein>
<evidence type="ECO:0000256" key="4">
    <source>
        <dbReference type="ARBA" id="ARBA00023136"/>
    </source>
</evidence>
<evidence type="ECO:0000313" key="7">
    <source>
        <dbReference type="EMBL" id="GAF97914.1"/>
    </source>
</evidence>
<dbReference type="EMBL" id="BARS01012192">
    <property type="protein sequence ID" value="GAF97914.1"/>
    <property type="molecule type" value="Genomic_DNA"/>
</dbReference>
<feature type="transmembrane region" description="Helical" evidence="5">
    <location>
        <begin position="88"/>
        <end position="110"/>
    </location>
</feature>
<dbReference type="GO" id="GO:0140359">
    <property type="term" value="F:ABC-type transporter activity"/>
    <property type="evidence" value="ECO:0007669"/>
    <property type="project" value="InterPro"/>
</dbReference>
<evidence type="ECO:0000256" key="3">
    <source>
        <dbReference type="ARBA" id="ARBA00022989"/>
    </source>
</evidence>
<dbReference type="GO" id="GO:0016020">
    <property type="term" value="C:membrane"/>
    <property type="evidence" value="ECO:0007669"/>
    <property type="project" value="UniProtKB-SubCell"/>
</dbReference>
<evidence type="ECO:0000256" key="1">
    <source>
        <dbReference type="ARBA" id="ARBA00004141"/>
    </source>
</evidence>
<comment type="caution">
    <text evidence="7">The sequence shown here is derived from an EMBL/GenBank/DDBJ whole genome shotgun (WGS) entry which is preliminary data.</text>
</comment>
<feature type="transmembrane region" description="Helical" evidence="5">
    <location>
        <begin position="165"/>
        <end position="184"/>
    </location>
</feature>
<dbReference type="Pfam" id="PF12698">
    <property type="entry name" value="ABC2_membrane_3"/>
    <property type="match status" value="1"/>
</dbReference>